<organism evidence="3 4">
    <name type="scientific">Cylicostephanus goldi</name>
    <name type="common">Nematode worm</name>
    <dbReference type="NCBI Taxonomy" id="71465"/>
    <lineage>
        <taxon>Eukaryota</taxon>
        <taxon>Metazoa</taxon>
        <taxon>Ecdysozoa</taxon>
        <taxon>Nematoda</taxon>
        <taxon>Chromadorea</taxon>
        <taxon>Rhabditida</taxon>
        <taxon>Rhabditina</taxon>
        <taxon>Rhabditomorpha</taxon>
        <taxon>Strongyloidea</taxon>
        <taxon>Strongylidae</taxon>
        <taxon>Cylicostephanus</taxon>
    </lineage>
</organism>
<evidence type="ECO:0000313" key="3">
    <source>
        <dbReference type="EMBL" id="VDN33071.1"/>
    </source>
</evidence>
<dbReference type="Proteomes" id="UP000271889">
    <property type="component" value="Unassembled WGS sequence"/>
</dbReference>
<keyword evidence="4" id="KW-1185">Reference proteome</keyword>
<evidence type="ECO:0000256" key="2">
    <source>
        <dbReference type="SAM" id="MobiDB-lite"/>
    </source>
</evidence>
<protein>
    <submittedName>
        <fullName evidence="3">Uncharacterized protein</fullName>
    </submittedName>
</protein>
<evidence type="ECO:0000313" key="4">
    <source>
        <dbReference type="Proteomes" id="UP000271889"/>
    </source>
</evidence>
<dbReference type="EMBL" id="UYRV01122073">
    <property type="protein sequence ID" value="VDN33071.1"/>
    <property type="molecule type" value="Genomic_DNA"/>
</dbReference>
<feature type="non-terminal residue" evidence="3">
    <location>
        <position position="382"/>
    </location>
</feature>
<accession>A0A3P7NRS3</accession>
<gene>
    <name evidence="3" type="ORF">CGOC_LOCUS12288</name>
</gene>
<feature type="region of interest" description="Disordered" evidence="2">
    <location>
        <begin position="1"/>
        <end position="39"/>
    </location>
</feature>
<feature type="region of interest" description="Disordered" evidence="2">
    <location>
        <begin position="88"/>
        <end position="124"/>
    </location>
</feature>
<keyword evidence="1" id="KW-0175">Coiled coil</keyword>
<reference evidence="3 4" key="1">
    <citation type="submission" date="2018-11" db="EMBL/GenBank/DDBJ databases">
        <authorList>
            <consortium name="Pathogen Informatics"/>
        </authorList>
    </citation>
    <scope>NUCLEOTIDE SEQUENCE [LARGE SCALE GENOMIC DNA]</scope>
</reference>
<evidence type="ECO:0000256" key="1">
    <source>
        <dbReference type="SAM" id="Coils"/>
    </source>
</evidence>
<feature type="coiled-coil region" evidence="1">
    <location>
        <begin position="134"/>
        <end position="161"/>
    </location>
</feature>
<feature type="compositionally biased region" description="Polar residues" evidence="2">
    <location>
        <begin position="90"/>
        <end position="124"/>
    </location>
</feature>
<feature type="compositionally biased region" description="Polar residues" evidence="2">
    <location>
        <begin position="28"/>
        <end position="39"/>
    </location>
</feature>
<dbReference type="OrthoDB" id="270970at2759"/>
<sequence>MELISGARVIPKPTHSVATQKSDFDSRFPSTSTSSHLQYKPHLTSSVGVQSSMPVPATRLYSLPPTSLRAQLDAERKPLYRDFRAGAKSVETQTEQPFTSVDYETSIPKTSTSTEQPSQRRGRTNANVQTNDLLEATKKYFEDYDRQLNELTEKAKRAHRRQFEFHDDDPLSRETRRLQLMDELARRRERMFANIELPSETMPYRAYHSQFALDSSDYSSLVPHYGSLPRIDYPSRSRREPLSRDFTVREPSTSYAYNYGSLPRNYERCLGHTYPIHVDYEQSFGARPTAAAASRSMLDLHSDNIIDPRYRHPTDIRSSYLDQMGIDRADPLAYTSPYRSYPSDTTNVNIAQPLGPQQEDMVSRYASYLNSQFQSGLLSQAD</sequence>
<proteinExistence type="predicted"/>
<dbReference type="AlphaFoldDB" id="A0A3P7NRS3"/>
<name>A0A3P7NRS3_CYLGO</name>